<dbReference type="RefSeq" id="XP_018075860.1">
    <property type="nucleotide sequence ID" value="XM_018214415.1"/>
</dbReference>
<dbReference type="GeneID" id="28824141"/>
<dbReference type="InParanoid" id="A0A194XMM1"/>
<feature type="domain" description="Heterokaryon incompatibility" evidence="1">
    <location>
        <begin position="54"/>
        <end position="240"/>
    </location>
</feature>
<dbReference type="Pfam" id="PF06985">
    <property type="entry name" value="HET"/>
    <property type="match status" value="1"/>
</dbReference>
<evidence type="ECO:0000259" key="1">
    <source>
        <dbReference type="Pfam" id="PF06985"/>
    </source>
</evidence>
<dbReference type="KEGG" id="psco:LY89DRAFT_681993"/>
<sequence>MGQYSPLRYDHKEFRLLKVRPPISSESNISSQSLQVSLIQCDLFVASRVDPPDYLALSYTWGDPNKVVPIQVNGSTRNVTLNLRTALEHIRREHEEVVIWVDAICIDQTNFEEKSDQVQIMTEIYASAQCTIVWLGLAGDGSDEIIKKVNEIGGKLAKRNTRDGTTLPSLTDLTSELLLVPRETVAGSKRSHSLTEQIDEQIGKLVEEAKQDIPGTIASLEAFGKLQNRDYWRRVWVHQEFIVSRDIVIQCGNSNIEFSKFSDAILYYAQIQFKVATTLSASLRNLLKNSPPTIQAKINRWIMDKWPESNNDPDLEQYKAILNSFNNLCKFRTPLPALFGMRRSYHKPRTGDRLNSFTLIAILSSVFIGGTAEATQARDRIYGMLGMADDRKELGLVPNYDEAVSDIKVYTDAARAMITAGRVDLLSLSQHRAHLDKDTGQQEEKSFPSWVPDWSRPIVRQSGHTTFAVSGNVPFNISPSLTNRIPGQIGLLGWTIDTIETILPAWIDPDIQGSGNKENADIFLTNIKILCLASTAKLGVTGHEIYARVVDRKTAHFRIPIADQERSDGGHIRRATENSRDGYSWVNKPLLGILQTQGIEEMNAISMKCMKYLEAMRLQKSRRPFLSISGYVGLVPEFTEEGDVLVVFCGAKFPYVLRRNGDETYKFIGEAYVHGIMDGEFVKTAREAKEFVLQ</sequence>
<accession>A0A194XMM1</accession>
<dbReference type="EMBL" id="KQ947408">
    <property type="protein sequence ID" value="KUJ21505.1"/>
    <property type="molecule type" value="Genomic_DNA"/>
</dbReference>
<dbReference type="Pfam" id="PF26639">
    <property type="entry name" value="Het-6_barrel"/>
    <property type="match status" value="1"/>
</dbReference>
<dbReference type="Proteomes" id="UP000070700">
    <property type="component" value="Unassembled WGS sequence"/>
</dbReference>
<gene>
    <name evidence="2" type="ORF">LY89DRAFT_681993</name>
</gene>
<protein>
    <submittedName>
        <fullName evidence="2">HET-domain-containing protein</fullName>
    </submittedName>
</protein>
<organism evidence="2 3">
    <name type="scientific">Mollisia scopiformis</name>
    <name type="common">Conifer needle endophyte fungus</name>
    <name type="synonym">Phialocephala scopiformis</name>
    <dbReference type="NCBI Taxonomy" id="149040"/>
    <lineage>
        <taxon>Eukaryota</taxon>
        <taxon>Fungi</taxon>
        <taxon>Dikarya</taxon>
        <taxon>Ascomycota</taxon>
        <taxon>Pezizomycotina</taxon>
        <taxon>Leotiomycetes</taxon>
        <taxon>Helotiales</taxon>
        <taxon>Mollisiaceae</taxon>
        <taxon>Mollisia</taxon>
    </lineage>
</organism>
<reference evidence="2 3" key="1">
    <citation type="submission" date="2015-10" db="EMBL/GenBank/DDBJ databases">
        <title>Full genome of DAOMC 229536 Phialocephala scopiformis, a fungal endophyte of spruce producing the potent anti-insectan compound rugulosin.</title>
        <authorList>
            <consortium name="DOE Joint Genome Institute"/>
            <person name="Walker A.K."/>
            <person name="Frasz S.L."/>
            <person name="Seifert K.A."/>
            <person name="Miller J.D."/>
            <person name="Mondo S.J."/>
            <person name="Labutti K."/>
            <person name="Lipzen A."/>
            <person name="Dockter R."/>
            <person name="Kennedy M."/>
            <person name="Grigoriev I.V."/>
            <person name="Spatafora J.W."/>
        </authorList>
    </citation>
    <scope>NUCLEOTIDE SEQUENCE [LARGE SCALE GENOMIC DNA]</scope>
    <source>
        <strain evidence="2 3">CBS 120377</strain>
    </source>
</reference>
<proteinExistence type="predicted"/>
<dbReference type="OrthoDB" id="2157530at2759"/>
<dbReference type="PANTHER" id="PTHR24148:SF73">
    <property type="entry name" value="HET DOMAIN PROTEIN (AFU_ORTHOLOGUE AFUA_8G01020)"/>
    <property type="match status" value="1"/>
</dbReference>
<keyword evidence="3" id="KW-1185">Reference proteome</keyword>
<dbReference type="AlphaFoldDB" id="A0A194XMM1"/>
<evidence type="ECO:0000313" key="3">
    <source>
        <dbReference type="Proteomes" id="UP000070700"/>
    </source>
</evidence>
<name>A0A194XMM1_MOLSC</name>
<dbReference type="InterPro" id="IPR052895">
    <property type="entry name" value="HetReg/Transcr_Mod"/>
</dbReference>
<dbReference type="PANTHER" id="PTHR24148">
    <property type="entry name" value="ANKYRIN REPEAT DOMAIN-CONTAINING PROTEIN 39 HOMOLOG-RELATED"/>
    <property type="match status" value="1"/>
</dbReference>
<dbReference type="InterPro" id="IPR010730">
    <property type="entry name" value="HET"/>
</dbReference>
<evidence type="ECO:0000313" key="2">
    <source>
        <dbReference type="EMBL" id="KUJ21505.1"/>
    </source>
</evidence>